<dbReference type="InterPro" id="IPR005302">
    <property type="entry name" value="MoCF_Sase_C"/>
</dbReference>
<evidence type="ECO:0000259" key="1">
    <source>
        <dbReference type="PROSITE" id="PS51340"/>
    </source>
</evidence>
<dbReference type="InterPro" id="IPR005163">
    <property type="entry name" value="Tri_helical_YiiM-like"/>
</dbReference>
<evidence type="ECO:0000313" key="2">
    <source>
        <dbReference type="EMBL" id="KEK19709.1"/>
    </source>
</evidence>
<dbReference type="Pfam" id="PF03473">
    <property type="entry name" value="MOSC"/>
    <property type="match status" value="1"/>
</dbReference>
<gene>
    <name evidence="2" type="ORF">BAMA_20925</name>
</gene>
<dbReference type="PANTHER" id="PTHR30212">
    <property type="entry name" value="PROTEIN YIIM"/>
    <property type="match status" value="1"/>
</dbReference>
<dbReference type="GO" id="GO:0030151">
    <property type="term" value="F:molybdenum ion binding"/>
    <property type="evidence" value="ECO:0007669"/>
    <property type="project" value="InterPro"/>
</dbReference>
<protein>
    <recommendedName>
        <fullName evidence="1">MOSC domain-containing protein</fullName>
    </recommendedName>
</protein>
<dbReference type="PANTHER" id="PTHR30212:SF4">
    <property type="entry name" value="MOSC DOMAIN-CONTAINING PROTEIN"/>
    <property type="match status" value="1"/>
</dbReference>
<dbReference type="Gene3D" id="2.40.33.20">
    <property type="entry name" value="PK beta-barrel domain-like"/>
    <property type="match status" value="1"/>
</dbReference>
<dbReference type="InterPro" id="IPR011037">
    <property type="entry name" value="Pyrv_Knase-like_insert_dom_sf"/>
</dbReference>
<dbReference type="EMBL" id="JOTN01000006">
    <property type="protein sequence ID" value="KEK19709.1"/>
    <property type="molecule type" value="Genomic_DNA"/>
</dbReference>
<reference evidence="2 3" key="1">
    <citation type="submission" date="2014-06" db="EMBL/GenBank/DDBJ databases">
        <title>Draft genome sequence of Bacillus manliponensis JCM 15802 (MCCC 1A00708).</title>
        <authorList>
            <person name="Lai Q."/>
            <person name="Liu Y."/>
            <person name="Shao Z."/>
        </authorList>
    </citation>
    <scope>NUCLEOTIDE SEQUENCE [LARGE SCALE GENOMIC DNA]</scope>
    <source>
        <strain evidence="2 3">JCM 15802</strain>
    </source>
</reference>
<comment type="caution">
    <text evidence="2">The sequence shown here is derived from an EMBL/GenBank/DDBJ whole genome shotgun (WGS) entry which is preliminary data.</text>
</comment>
<name>A0A073JXF1_9BACI</name>
<dbReference type="Pfam" id="PF03475">
    <property type="entry name" value="YiiM_3-alpha"/>
    <property type="match status" value="1"/>
</dbReference>
<dbReference type="OrthoDB" id="9786134at2"/>
<dbReference type="PROSITE" id="PS51340">
    <property type="entry name" value="MOSC"/>
    <property type="match status" value="1"/>
</dbReference>
<dbReference type="Proteomes" id="UP000027822">
    <property type="component" value="Unassembled WGS sequence"/>
</dbReference>
<evidence type="ECO:0000313" key="3">
    <source>
        <dbReference type="Proteomes" id="UP000027822"/>
    </source>
</evidence>
<proteinExistence type="predicted"/>
<dbReference type="eggNOG" id="COG2258">
    <property type="taxonomic scope" value="Bacteria"/>
</dbReference>
<dbReference type="AlphaFoldDB" id="A0A073JXF1"/>
<feature type="domain" description="MOSC" evidence="1">
    <location>
        <begin position="28"/>
        <end position="162"/>
    </location>
</feature>
<dbReference type="STRING" id="574376.BAMA_20925"/>
<accession>A0A073JXF1</accession>
<dbReference type="InterPro" id="IPR052353">
    <property type="entry name" value="Benzoxazolinone_Detox_Enz"/>
</dbReference>
<dbReference type="GO" id="GO:0003824">
    <property type="term" value="F:catalytic activity"/>
    <property type="evidence" value="ECO:0007669"/>
    <property type="project" value="InterPro"/>
</dbReference>
<sequence>MEIVSINVGKPITVDYKGKEIKTGIYKFQIQGPVYLSKLNFDGDGQADLVHHGGPDKAVCVYAAEHYPYWEQDLNKKLVHGAFGENLTVKEMLEPDIHIGDTFQIGEAIVQVSQPRQPCFKLAKRYDLHDLPLKFQKTGYTGFYLRVIEEGWMSSDSEIKLIERNLNGITVDFANVIMHHDKKNVDAIERILNVKELSSNWRKTFSKRLDGKIEDIKARVEGI</sequence>
<dbReference type="RefSeq" id="WP_034638527.1">
    <property type="nucleotide sequence ID" value="NZ_CBCSJC010000015.1"/>
</dbReference>
<organism evidence="2 3">
    <name type="scientific">Bacillus manliponensis</name>
    <dbReference type="NCBI Taxonomy" id="574376"/>
    <lineage>
        <taxon>Bacteria</taxon>
        <taxon>Bacillati</taxon>
        <taxon>Bacillota</taxon>
        <taxon>Bacilli</taxon>
        <taxon>Bacillales</taxon>
        <taxon>Bacillaceae</taxon>
        <taxon>Bacillus</taxon>
        <taxon>Bacillus cereus group</taxon>
    </lineage>
</organism>
<dbReference type="SUPFAM" id="SSF50800">
    <property type="entry name" value="PK beta-barrel domain-like"/>
    <property type="match status" value="1"/>
</dbReference>
<keyword evidence="3" id="KW-1185">Reference proteome</keyword>
<dbReference type="GO" id="GO:0030170">
    <property type="term" value="F:pyridoxal phosphate binding"/>
    <property type="evidence" value="ECO:0007669"/>
    <property type="project" value="InterPro"/>
</dbReference>